<dbReference type="EMBL" id="KN824873">
    <property type="protein sequence ID" value="KIK99006.1"/>
    <property type="molecule type" value="Genomic_DNA"/>
</dbReference>
<dbReference type="STRING" id="930991.A0A0D0E409"/>
<accession>A0A0D0E409</accession>
<sequence length="159" mass="17687">MSSHHISGTSNIDLSPANALTSVCIRTRAEALSFAVSSRSSNSRHSIAVRRLAIDPYQHEGGRAPGRRRRYTQIIHLFGGPGSYNFYTLQVNIHSEESRKLSTNYVLGQFTRAQRGQIAAFAKDVQLDKKLRINNGQTWMRGLLEAMVNVGLLSKARFG</sequence>
<keyword evidence="2" id="KW-1185">Reference proteome</keyword>
<evidence type="ECO:0000313" key="1">
    <source>
        <dbReference type="EMBL" id="KIK99006.1"/>
    </source>
</evidence>
<reference evidence="2" key="2">
    <citation type="submission" date="2015-01" db="EMBL/GenBank/DDBJ databases">
        <title>Evolutionary Origins and Diversification of the Mycorrhizal Mutualists.</title>
        <authorList>
            <consortium name="DOE Joint Genome Institute"/>
            <consortium name="Mycorrhizal Genomics Consortium"/>
            <person name="Kohler A."/>
            <person name="Kuo A."/>
            <person name="Nagy L.G."/>
            <person name="Floudas D."/>
            <person name="Copeland A."/>
            <person name="Barry K.W."/>
            <person name="Cichocki N."/>
            <person name="Veneault-Fourrey C."/>
            <person name="LaButti K."/>
            <person name="Lindquist E.A."/>
            <person name="Lipzen A."/>
            <person name="Lundell T."/>
            <person name="Morin E."/>
            <person name="Murat C."/>
            <person name="Riley R."/>
            <person name="Ohm R."/>
            <person name="Sun H."/>
            <person name="Tunlid A."/>
            <person name="Henrissat B."/>
            <person name="Grigoriev I.V."/>
            <person name="Hibbett D.S."/>
            <person name="Martin F."/>
        </authorList>
    </citation>
    <scope>NUCLEOTIDE SEQUENCE [LARGE SCALE GENOMIC DNA]</scope>
    <source>
        <strain evidence="2">Ve08.2h10</strain>
    </source>
</reference>
<proteinExistence type="predicted"/>
<dbReference type="Proteomes" id="UP000054538">
    <property type="component" value="Unassembled WGS sequence"/>
</dbReference>
<reference evidence="1 2" key="1">
    <citation type="submission" date="2014-04" db="EMBL/GenBank/DDBJ databases">
        <authorList>
            <consortium name="DOE Joint Genome Institute"/>
            <person name="Kuo A."/>
            <person name="Kohler A."/>
            <person name="Jargeat P."/>
            <person name="Nagy L.G."/>
            <person name="Floudas D."/>
            <person name="Copeland A."/>
            <person name="Barry K.W."/>
            <person name="Cichocki N."/>
            <person name="Veneault-Fourrey C."/>
            <person name="LaButti K."/>
            <person name="Lindquist E.A."/>
            <person name="Lipzen A."/>
            <person name="Lundell T."/>
            <person name="Morin E."/>
            <person name="Murat C."/>
            <person name="Sun H."/>
            <person name="Tunlid A."/>
            <person name="Henrissat B."/>
            <person name="Grigoriev I.V."/>
            <person name="Hibbett D.S."/>
            <person name="Martin F."/>
            <person name="Nordberg H.P."/>
            <person name="Cantor M.N."/>
            <person name="Hua S.X."/>
        </authorList>
    </citation>
    <scope>NUCLEOTIDE SEQUENCE [LARGE SCALE GENOMIC DNA]</scope>
    <source>
        <strain evidence="1 2">Ve08.2h10</strain>
    </source>
</reference>
<protein>
    <submittedName>
        <fullName evidence="1">Uncharacterized protein</fullName>
    </submittedName>
</protein>
<dbReference type="AlphaFoldDB" id="A0A0D0E409"/>
<organism evidence="1 2">
    <name type="scientific">Paxillus rubicundulus Ve08.2h10</name>
    <dbReference type="NCBI Taxonomy" id="930991"/>
    <lineage>
        <taxon>Eukaryota</taxon>
        <taxon>Fungi</taxon>
        <taxon>Dikarya</taxon>
        <taxon>Basidiomycota</taxon>
        <taxon>Agaricomycotina</taxon>
        <taxon>Agaricomycetes</taxon>
        <taxon>Agaricomycetidae</taxon>
        <taxon>Boletales</taxon>
        <taxon>Paxilineae</taxon>
        <taxon>Paxillaceae</taxon>
        <taxon>Paxillus</taxon>
    </lineage>
</organism>
<name>A0A0D0E409_9AGAM</name>
<evidence type="ECO:0000313" key="2">
    <source>
        <dbReference type="Proteomes" id="UP000054538"/>
    </source>
</evidence>
<dbReference type="InParanoid" id="A0A0D0E409"/>
<dbReference type="OrthoDB" id="3235294at2759"/>
<dbReference type="HOGENOM" id="CLU_1661361_0_0_1"/>
<gene>
    <name evidence="1" type="ORF">PAXRUDRAFT_9159</name>
</gene>